<dbReference type="EMBL" id="SRYG01000014">
    <property type="protein sequence ID" value="TGY65684.1"/>
    <property type="molecule type" value="Genomic_DNA"/>
</dbReference>
<sequence>MKKIAGLMLSLVLAVSLAACQNTPAAKEERKEAKDDASIVVYFSATGNTKKIAEDIAQLTGANLFEIEPATPYTKADLAYDNDDSRVAKERTMDDRKVELKTVDVPDWDDYDTVYVGYPIWWDEAAYPVASFVKGKDFSDKVVYPFCTSSSSKVGDSATKLEDLTKTGVWFEGQRFAADASIEDVDTWLNEIGAE</sequence>
<proteinExistence type="predicted"/>
<keyword evidence="2" id="KW-1185">Reference proteome</keyword>
<name>A0AC61R757_9FIRM</name>
<evidence type="ECO:0000313" key="1">
    <source>
        <dbReference type="EMBL" id="TGY65684.1"/>
    </source>
</evidence>
<gene>
    <name evidence="1" type="ORF">E5336_07585</name>
</gene>
<dbReference type="Proteomes" id="UP000308836">
    <property type="component" value="Unassembled WGS sequence"/>
</dbReference>
<accession>A0AC61R757</accession>
<protein>
    <submittedName>
        <fullName evidence="1">Flavodoxin</fullName>
    </submittedName>
</protein>
<reference evidence="1" key="1">
    <citation type="submission" date="2019-04" db="EMBL/GenBank/DDBJ databases">
        <title>Microbes associate with the intestines of laboratory mice.</title>
        <authorList>
            <person name="Navarre W."/>
            <person name="Wong E."/>
            <person name="Huang K."/>
            <person name="Tropini C."/>
            <person name="Ng K."/>
            <person name="Yu B."/>
        </authorList>
    </citation>
    <scope>NUCLEOTIDE SEQUENCE</scope>
    <source>
        <strain evidence="1">NM09_H32</strain>
    </source>
</reference>
<organism evidence="1 2">
    <name type="scientific">Dubosiella muris</name>
    <dbReference type="NCBI Taxonomy" id="3038133"/>
    <lineage>
        <taxon>Bacteria</taxon>
        <taxon>Bacillati</taxon>
        <taxon>Bacillota</taxon>
        <taxon>Erysipelotrichia</taxon>
        <taxon>Erysipelotrichales</taxon>
        <taxon>Erysipelotrichaceae</taxon>
        <taxon>Dubosiella</taxon>
    </lineage>
</organism>
<evidence type="ECO:0000313" key="2">
    <source>
        <dbReference type="Proteomes" id="UP000308836"/>
    </source>
</evidence>
<comment type="caution">
    <text evidence="1">The sequence shown here is derived from an EMBL/GenBank/DDBJ whole genome shotgun (WGS) entry which is preliminary data.</text>
</comment>